<dbReference type="SUPFAM" id="SSF103481">
    <property type="entry name" value="Multidrug resistance efflux transporter EmrE"/>
    <property type="match status" value="2"/>
</dbReference>
<organism evidence="8 9">
    <name type="scientific">Thalassobacterium maritimum</name>
    <dbReference type="NCBI Taxonomy" id="3041265"/>
    <lineage>
        <taxon>Bacteria</taxon>
        <taxon>Pseudomonadati</taxon>
        <taxon>Verrucomicrobiota</taxon>
        <taxon>Opitutia</taxon>
        <taxon>Puniceicoccales</taxon>
        <taxon>Coraliomargaritaceae</taxon>
        <taxon>Thalassobacterium</taxon>
    </lineage>
</organism>
<evidence type="ECO:0000259" key="7">
    <source>
        <dbReference type="Pfam" id="PF00892"/>
    </source>
</evidence>
<reference evidence="8 9" key="1">
    <citation type="submission" date="2023-04" db="EMBL/GenBank/DDBJ databases">
        <title>A novel bacteria isolated from coastal sediment.</title>
        <authorList>
            <person name="Liu X.-J."/>
            <person name="Du Z.-J."/>
        </authorList>
    </citation>
    <scope>NUCLEOTIDE SEQUENCE [LARGE SCALE GENOMIC DNA]</scope>
    <source>
        <strain evidence="8 9">SDUM461003</strain>
    </source>
</reference>
<keyword evidence="5 6" id="KW-0472">Membrane</keyword>
<evidence type="ECO:0000313" key="8">
    <source>
        <dbReference type="EMBL" id="MDQ8209107.1"/>
    </source>
</evidence>
<dbReference type="Pfam" id="PF00892">
    <property type="entry name" value="EamA"/>
    <property type="match status" value="2"/>
</dbReference>
<dbReference type="EMBL" id="JARXHW010000052">
    <property type="protein sequence ID" value="MDQ8209107.1"/>
    <property type="molecule type" value="Genomic_DNA"/>
</dbReference>
<evidence type="ECO:0000256" key="4">
    <source>
        <dbReference type="ARBA" id="ARBA00022989"/>
    </source>
</evidence>
<comment type="similarity">
    <text evidence="2">Belongs to the EamA transporter family.</text>
</comment>
<feature type="transmembrane region" description="Helical" evidence="6">
    <location>
        <begin position="66"/>
        <end position="86"/>
    </location>
</feature>
<feature type="transmembrane region" description="Helical" evidence="6">
    <location>
        <begin position="232"/>
        <end position="256"/>
    </location>
</feature>
<dbReference type="Proteomes" id="UP001225316">
    <property type="component" value="Unassembled WGS sequence"/>
</dbReference>
<protein>
    <submittedName>
        <fullName evidence="8">EamA family transporter</fullName>
    </submittedName>
</protein>
<dbReference type="InterPro" id="IPR037185">
    <property type="entry name" value="EmrE-like"/>
</dbReference>
<sequence>MFPFAPGSVLLTALAPILWGTTYLVATEYLPEGRPLWAAVIRTLPAGMLLIAYTRQRVHFISWGRLLLLSGLNIAAFQALLFVAAYRLPGGIAAITGALQPLMILALAWGVDQMRPTGSAVGIALSAVAGMALLILSPDAKWDFVGICAALTASASMAAGIFLSRRWKSDMPLLAFTGWQLALGGLLLLPWAIFIEPPLFSLSMTNVVGYTYLSILGTLFAYALWFRGIARLSSVAVSALGLLSPVTAILLGWLMLGEAMRLREILGILIVLASVFALQWQRRTKPNGDSQGTLKAKAA</sequence>
<evidence type="ECO:0000256" key="5">
    <source>
        <dbReference type="ARBA" id="ARBA00023136"/>
    </source>
</evidence>
<keyword evidence="3 6" id="KW-0812">Transmembrane</keyword>
<keyword evidence="9" id="KW-1185">Reference proteome</keyword>
<proteinExistence type="inferred from homology"/>
<feature type="domain" description="EamA" evidence="7">
    <location>
        <begin position="146"/>
        <end position="277"/>
    </location>
</feature>
<comment type="subcellular location">
    <subcellularLocation>
        <location evidence="1">Membrane</location>
        <topology evidence="1">Multi-pass membrane protein</topology>
    </subcellularLocation>
</comment>
<evidence type="ECO:0000313" key="9">
    <source>
        <dbReference type="Proteomes" id="UP001225316"/>
    </source>
</evidence>
<dbReference type="RefSeq" id="WP_308951907.1">
    <property type="nucleotide sequence ID" value="NZ_JARXHW010000052.1"/>
</dbReference>
<dbReference type="PANTHER" id="PTHR32322">
    <property type="entry name" value="INNER MEMBRANE TRANSPORTER"/>
    <property type="match status" value="1"/>
</dbReference>
<keyword evidence="4 6" id="KW-1133">Transmembrane helix</keyword>
<feature type="transmembrane region" description="Helical" evidence="6">
    <location>
        <begin position="36"/>
        <end position="54"/>
    </location>
</feature>
<feature type="transmembrane region" description="Helical" evidence="6">
    <location>
        <begin position="262"/>
        <end position="280"/>
    </location>
</feature>
<accession>A0ABU1B135</accession>
<evidence type="ECO:0000256" key="1">
    <source>
        <dbReference type="ARBA" id="ARBA00004141"/>
    </source>
</evidence>
<feature type="transmembrane region" description="Helical" evidence="6">
    <location>
        <begin position="144"/>
        <end position="164"/>
    </location>
</feature>
<dbReference type="InterPro" id="IPR050638">
    <property type="entry name" value="AA-Vitamin_Transporters"/>
</dbReference>
<gene>
    <name evidence="8" type="ORF">QEH52_16395</name>
</gene>
<name>A0ABU1B135_9BACT</name>
<feature type="transmembrane region" description="Helical" evidence="6">
    <location>
        <begin position="118"/>
        <end position="138"/>
    </location>
</feature>
<feature type="domain" description="EamA" evidence="7">
    <location>
        <begin position="9"/>
        <end position="135"/>
    </location>
</feature>
<feature type="transmembrane region" description="Helical" evidence="6">
    <location>
        <begin position="173"/>
        <end position="195"/>
    </location>
</feature>
<dbReference type="PANTHER" id="PTHR32322:SF2">
    <property type="entry name" value="EAMA DOMAIN-CONTAINING PROTEIN"/>
    <property type="match status" value="1"/>
</dbReference>
<feature type="transmembrane region" description="Helical" evidence="6">
    <location>
        <begin position="207"/>
        <end position="225"/>
    </location>
</feature>
<evidence type="ECO:0000256" key="3">
    <source>
        <dbReference type="ARBA" id="ARBA00022692"/>
    </source>
</evidence>
<feature type="transmembrane region" description="Helical" evidence="6">
    <location>
        <begin position="92"/>
        <end position="111"/>
    </location>
</feature>
<dbReference type="InterPro" id="IPR000620">
    <property type="entry name" value="EamA_dom"/>
</dbReference>
<evidence type="ECO:0000256" key="6">
    <source>
        <dbReference type="SAM" id="Phobius"/>
    </source>
</evidence>
<evidence type="ECO:0000256" key="2">
    <source>
        <dbReference type="ARBA" id="ARBA00007362"/>
    </source>
</evidence>
<comment type="caution">
    <text evidence="8">The sequence shown here is derived from an EMBL/GenBank/DDBJ whole genome shotgun (WGS) entry which is preliminary data.</text>
</comment>